<dbReference type="Gene3D" id="2.60.120.970">
    <property type="match status" value="1"/>
</dbReference>
<evidence type="ECO:0000256" key="2">
    <source>
        <dbReference type="ARBA" id="ARBA00022525"/>
    </source>
</evidence>
<comment type="subcellular location">
    <subcellularLocation>
        <location evidence="1">Secreted</location>
    </subcellularLocation>
</comment>
<keyword evidence="3" id="KW-0732">Signal</keyword>
<dbReference type="EMBL" id="RRCN01000001">
    <property type="protein sequence ID" value="RRJ66416.1"/>
    <property type="molecule type" value="Genomic_DNA"/>
</dbReference>
<dbReference type="AlphaFoldDB" id="A0A3P3U9Q9"/>
<keyword evidence="6" id="KW-1185">Reference proteome</keyword>
<sequence length="607" mass="68833">MDEYHNFELTGEVRVKDRLSNKVTGKYKLYIPQEKELVSELVVMKPDEESLNSTISIRTLKNFDLPASIQVMYRGNDDIESFIEAMAGEYLEAAIQVRPYNRLFGKFELLEAPRKEVGLTPLADASTRSREDLRTINYGDTKSMLTGKNDEESFESFIHFGELSDRIRDLKLIESAKLRLYYIDFPAGSLIELHQPNTIWREMGVTHANKPYPTRLLGSAYTINTKERYIEFDLLDVANQWESGQLLNYGLIIRTPENNTLSFFTRESQNSPLLIIKYVTSQIYSLGRSQFDGTIFIIGKGNKDITGYLTVHSDVGLEYLPSTLYVHRYESPLFEEKNAAIGASRPDVLGQVTIAHRKQEYLEAVLTIANKIAKDYEADIAINVPDLYSWMNVDPNAHLRSILTVARNEVSEIDSGILVSRPDIGAAITISNYKRAANLLEGTLTVKTTIDKDYEAEIIISKPDLWGEITVRALGESSLDSTIDIPYYSNRDLIIRINTPDLPASMLIKYMTQIDGEILVKERNYLEASIDIRQIDELSGFLIAKQKVEQEADIRINVPDLPSTITPRVIGLNDLDVLASIRKRDVSDLNSSMLIKGKSNGSYWFIY</sequence>
<evidence type="ECO:0000256" key="3">
    <source>
        <dbReference type="ARBA" id="ARBA00022729"/>
    </source>
</evidence>
<organism evidence="5 6">
    <name type="scientific">Paenibacillus oralis</name>
    <dbReference type="NCBI Taxonomy" id="2490856"/>
    <lineage>
        <taxon>Bacteria</taxon>
        <taxon>Bacillati</taxon>
        <taxon>Bacillota</taxon>
        <taxon>Bacilli</taxon>
        <taxon>Bacillales</taxon>
        <taxon>Paenibacillaceae</taxon>
        <taxon>Paenibacillus</taxon>
    </lineage>
</organism>
<dbReference type="Pfam" id="PF24517">
    <property type="entry name" value="CBM96"/>
    <property type="match status" value="1"/>
</dbReference>
<accession>A0A3P3U9Q9</accession>
<evidence type="ECO:0000313" key="6">
    <source>
        <dbReference type="Proteomes" id="UP000267017"/>
    </source>
</evidence>
<dbReference type="OrthoDB" id="2661382at2"/>
<dbReference type="Proteomes" id="UP000267017">
    <property type="component" value="Unassembled WGS sequence"/>
</dbReference>
<dbReference type="GO" id="GO:0005576">
    <property type="term" value="C:extracellular region"/>
    <property type="evidence" value="ECO:0007669"/>
    <property type="project" value="UniProtKB-SubCell"/>
</dbReference>
<proteinExistence type="predicted"/>
<evidence type="ECO:0000259" key="4">
    <source>
        <dbReference type="Pfam" id="PF24517"/>
    </source>
</evidence>
<protein>
    <submittedName>
        <fullName evidence="5">DNRLRE domain-containing protein</fullName>
    </submittedName>
</protein>
<dbReference type="InterPro" id="IPR055372">
    <property type="entry name" value="CBM96"/>
</dbReference>
<keyword evidence="2" id="KW-0964">Secreted</keyword>
<evidence type="ECO:0000256" key="1">
    <source>
        <dbReference type="ARBA" id="ARBA00004613"/>
    </source>
</evidence>
<dbReference type="NCBIfam" id="NF033679">
    <property type="entry name" value="DNRLRE_dom"/>
    <property type="match status" value="1"/>
</dbReference>
<gene>
    <name evidence="5" type="ORF">EHV15_28455</name>
</gene>
<reference evidence="5 6" key="1">
    <citation type="submission" date="2018-11" db="EMBL/GenBank/DDBJ databases">
        <title>Genome sequencing of Paenibacillus sp. KCOM 3021 (= ChDC PVNT-B20).</title>
        <authorList>
            <person name="Kook J.-K."/>
            <person name="Park S.-N."/>
            <person name="Lim Y.K."/>
        </authorList>
    </citation>
    <scope>NUCLEOTIDE SEQUENCE [LARGE SCALE GENOMIC DNA]</scope>
    <source>
        <strain evidence="5 6">KCOM 3021</strain>
    </source>
</reference>
<comment type="caution">
    <text evidence="5">The sequence shown here is derived from an EMBL/GenBank/DDBJ whole genome shotgun (WGS) entry which is preliminary data.</text>
</comment>
<feature type="domain" description="Carbohydrate-binding module family 96" evidence="4">
    <location>
        <begin position="117"/>
        <end position="277"/>
    </location>
</feature>
<dbReference type="RefSeq" id="WP_128634202.1">
    <property type="nucleotide sequence ID" value="NZ_RRCN01000001.1"/>
</dbReference>
<evidence type="ECO:0000313" key="5">
    <source>
        <dbReference type="EMBL" id="RRJ66416.1"/>
    </source>
</evidence>
<name>A0A3P3U9Q9_9BACL</name>